<keyword evidence="4" id="KW-1185">Reference proteome</keyword>
<dbReference type="RefSeq" id="WP_315732662.1">
    <property type="nucleotide sequence ID" value="NZ_JAVYII010000003.1"/>
</dbReference>
<reference evidence="3 4" key="1">
    <citation type="submission" date="2023-08" db="EMBL/GenBank/DDBJ databases">
        <title>Nocardioides seae sp. nov., a bacterium isolated from a soil.</title>
        <authorList>
            <person name="Wang X."/>
        </authorList>
    </citation>
    <scope>NUCLEOTIDE SEQUENCE [LARGE SCALE GENOMIC DNA]</scope>
    <source>
        <strain evidence="3 4">YZH12</strain>
    </source>
</reference>
<feature type="transmembrane region" description="Helical" evidence="2">
    <location>
        <begin position="32"/>
        <end position="55"/>
    </location>
</feature>
<dbReference type="EMBL" id="JAVYII010000003">
    <property type="protein sequence ID" value="MDT9593224.1"/>
    <property type="molecule type" value="Genomic_DNA"/>
</dbReference>
<protein>
    <submittedName>
        <fullName evidence="3">Uncharacterized protein</fullName>
    </submittedName>
</protein>
<keyword evidence="2" id="KW-0812">Transmembrane</keyword>
<proteinExistence type="predicted"/>
<evidence type="ECO:0000256" key="2">
    <source>
        <dbReference type="SAM" id="Phobius"/>
    </source>
</evidence>
<feature type="compositionally biased region" description="Pro residues" evidence="1">
    <location>
        <begin position="1"/>
        <end position="18"/>
    </location>
</feature>
<gene>
    <name evidence="3" type="ORF">RDV89_09100</name>
</gene>
<keyword evidence="2" id="KW-0472">Membrane</keyword>
<keyword evidence="2" id="KW-1133">Transmembrane helix</keyword>
<dbReference type="Gene3D" id="2.60.120.380">
    <property type="match status" value="1"/>
</dbReference>
<comment type="caution">
    <text evidence="3">The sequence shown here is derived from an EMBL/GenBank/DDBJ whole genome shotgun (WGS) entry which is preliminary data.</text>
</comment>
<evidence type="ECO:0000313" key="3">
    <source>
        <dbReference type="EMBL" id="MDT9593224.1"/>
    </source>
</evidence>
<dbReference type="Proteomes" id="UP001268542">
    <property type="component" value="Unassembled WGS sequence"/>
</dbReference>
<organism evidence="3 4">
    <name type="scientific">Nocardioides imazamoxiresistens</name>
    <dbReference type="NCBI Taxonomy" id="3231893"/>
    <lineage>
        <taxon>Bacteria</taxon>
        <taxon>Bacillati</taxon>
        <taxon>Actinomycetota</taxon>
        <taxon>Actinomycetes</taxon>
        <taxon>Propionibacteriales</taxon>
        <taxon>Nocardioidaceae</taxon>
        <taxon>Nocardioides</taxon>
    </lineage>
</organism>
<feature type="region of interest" description="Disordered" evidence="1">
    <location>
        <begin position="1"/>
        <end position="26"/>
    </location>
</feature>
<name>A0ABU3PVK0_9ACTN</name>
<accession>A0ABU3PVK0</accession>
<evidence type="ECO:0000313" key="4">
    <source>
        <dbReference type="Proteomes" id="UP001268542"/>
    </source>
</evidence>
<sequence length="788" mass="81102">MSHVAAPPPLPALPPRPGAPLGEEPTASRRGWITVVLSALAVLLVGGVLVAVAGFGAGSSSPEEAVEDFLNGIAAEDGAATLAATSPGEVRGAVAFEEAMETRLAAFGAEVTDVGSIGLEYEIEGLELSSEAVGTDVSRVTVTAGTLRISTEDGSPISEVLTETFFGAIAYSGAYSGGGDAVVYDSEDEYGWYAYSDEDLPADVQSTEVEDVDPDWVTGWDDSGNVLDEESTSFDIDLADVLGSAVGLFSYDVDDEGNPIASPGVDTTFVVVRQDGDWYVSLLGTVADLATTLSEGPEPDFAALDAAVRAASSGDRTVGESPEEAVRLLVDGAGSGDVTALLDALPIDLVGGLYPFAEVLQELYDDGGVNLAVTELETTDEGGSGDVRHVRVDRLVLEGTVGGEDGSFELDGSCITSQGVEECLPAELVEATGIDGLVLTVVAVEGGYQVDPVATVYDNLTTALAAVPDAYLVDFLGVAEHGERETVGVGEHTVTPDAAGNVLLEVEAGEGQVVSVAVPAGVEVDDISFYAPGERFPDWSAAVYGTWEPERGEHPAVGAARVTAAGAQLVQLVVPAGEPVQVVVNVDDASALPLVADGEEVALQHGTYGLAAYADAREEGWSAGGVDGAGALTSCEDAGCLDVVVVAAPGVTVDFEAYADFEDDLPDDFSEFQYRDDSAYELDRAEAQIAGAGDEGWLDVELSTGSATAELTVTSAGWVLLDAINYDEEADIVLTLRDADGAVIVTGDANAEYGDEWADAELEPGTYTIEVTLYGDATSGGEVGLTIV</sequence>
<evidence type="ECO:0000256" key="1">
    <source>
        <dbReference type="SAM" id="MobiDB-lite"/>
    </source>
</evidence>